<evidence type="ECO:0000313" key="4">
    <source>
        <dbReference type="Proteomes" id="UP000630923"/>
    </source>
</evidence>
<feature type="compositionally biased region" description="Basic and acidic residues" evidence="1">
    <location>
        <begin position="279"/>
        <end position="288"/>
    </location>
</feature>
<evidence type="ECO:0000313" key="3">
    <source>
        <dbReference type="EMBL" id="GHF29519.1"/>
    </source>
</evidence>
<name>A0A919AW92_9PROT</name>
<dbReference type="PANTHER" id="PTHR42966:SF1">
    <property type="entry name" value="SIALIC ACID SYNTHASE"/>
    <property type="match status" value="1"/>
</dbReference>
<dbReference type="SUPFAM" id="SSF51569">
    <property type="entry name" value="Aldolase"/>
    <property type="match status" value="1"/>
</dbReference>
<dbReference type="Gene3D" id="3.20.20.70">
    <property type="entry name" value="Aldolase class I"/>
    <property type="match status" value="1"/>
</dbReference>
<feature type="compositionally biased region" description="Basic and acidic residues" evidence="1">
    <location>
        <begin position="261"/>
        <end position="272"/>
    </location>
</feature>
<dbReference type="GO" id="GO:0016051">
    <property type="term" value="P:carbohydrate biosynthetic process"/>
    <property type="evidence" value="ECO:0007669"/>
    <property type="project" value="InterPro"/>
</dbReference>
<proteinExistence type="predicted"/>
<evidence type="ECO:0000259" key="2">
    <source>
        <dbReference type="Pfam" id="PF03102"/>
    </source>
</evidence>
<dbReference type="Pfam" id="PF03102">
    <property type="entry name" value="NeuB"/>
    <property type="match status" value="1"/>
</dbReference>
<dbReference type="InterPro" id="IPR013132">
    <property type="entry name" value="PseI/NeuA/B-like_N"/>
</dbReference>
<feature type="region of interest" description="Disordered" evidence="1">
    <location>
        <begin position="249"/>
        <end position="288"/>
    </location>
</feature>
<dbReference type="Proteomes" id="UP000630923">
    <property type="component" value="Unassembled WGS sequence"/>
</dbReference>
<dbReference type="RefSeq" id="WP_191253632.1">
    <property type="nucleotide sequence ID" value="NZ_BNCI01000002.1"/>
</dbReference>
<organism evidence="3 4">
    <name type="scientific">Kordiimonas sediminis</name>
    <dbReference type="NCBI Taxonomy" id="1735581"/>
    <lineage>
        <taxon>Bacteria</taxon>
        <taxon>Pseudomonadati</taxon>
        <taxon>Pseudomonadota</taxon>
        <taxon>Alphaproteobacteria</taxon>
        <taxon>Kordiimonadales</taxon>
        <taxon>Kordiimonadaceae</taxon>
        <taxon>Kordiimonas</taxon>
    </lineage>
</organism>
<gene>
    <name evidence="3" type="ORF">GCM10017044_25990</name>
</gene>
<comment type="caution">
    <text evidence="3">The sequence shown here is derived from an EMBL/GenBank/DDBJ whole genome shotgun (WGS) entry which is preliminary data.</text>
</comment>
<reference evidence="3" key="2">
    <citation type="submission" date="2020-09" db="EMBL/GenBank/DDBJ databases">
        <authorList>
            <person name="Sun Q."/>
            <person name="Kim S."/>
        </authorList>
    </citation>
    <scope>NUCLEOTIDE SEQUENCE</scope>
    <source>
        <strain evidence="3">KCTC 42590</strain>
    </source>
</reference>
<evidence type="ECO:0000256" key="1">
    <source>
        <dbReference type="SAM" id="MobiDB-lite"/>
    </source>
</evidence>
<keyword evidence="4" id="KW-1185">Reference proteome</keyword>
<protein>
    <submittedName>
        <fullName evidence="3">N-acetylneuraminic acid synthase</fullName>
    </submittedName>
</protein>
<dbReference type="AlphaFoldDB" id="A0A919AW92"/>
<reference evidence="3" key="1">
    <citation type="journal article" date="2014" name="Int. J. Syst. Evol. Microbiol.">
        <title>Complete genome sequence of Corynebacterium casei LMG S-19264T (=DSM 44701T), isolated from a smear-ripened cheese.</title>
        <authorList>
            <consortium name="US DOE Joint Genome Institute (JGI-PGF)"/>
            <person name="Walter F."/>
            <person name="Albersmeier A."/>
            <person name="Kalinowski J."/>
            <person name="Ruckert C."/>
        </authorList>
    </citation>
    <scope>NUCLEOTIDE SEQUENCE</scope>
    <source>
        <strain evidence="3">KCTC 42590</strain>
    </source>
</reference>
<dbReference type="GO" id="GO:0047444">
    <property type="term" value="F:N-acylneuraminate-9-phosphate synthase activity"/>
    <property type="evidence" value="ECO:0007669"/>
    <property type="project" value="TreeGrafter"/>
</dbReference>
<sequence length="288" mass="32224">MTDPFFIAEVSSNHASDLDRCFEFIKAASDIGCDAVKFQLFKVDDLFAPEILAKSPDHQSRKEWELPVSFLPDLKAKCDEVGIQFACTPFYLKAVKELAPYVDFYKIASYELLWDELIQACAKTGKPLVLSTGMATMPEIEHAVSVFKKAGGQELTVLHCVSGYPTPPASCNLKAIQTIRDVIGSKVGWSDHTRDPYVVNRAIDRYSADVIEFHLDLDEQGAEYSAGHCWLPQEMAEVIAGRRRIKGADGTGIKEPTAAEIDDRPWRADPTDGLRPTLKVRDEWRQKQ</sequence>
<dbReference type="PANTHER" id="PTHR42966">
    <property type="entry name" value="N-ACETYLNEURAMINATE SYNTHASE"/>
    <property type="match status" value="1"/>
</dbReference>
<dbReference type="EMBL" id="BNCI01000002">
    <property type="protein sequence ID" value="GHF29519.1"/>
    <property type="molecule type" value="Genomic_DNA"/>
</dbReference>
<feature type="domain" description="PseI/NeuA/B-like" evidence="2">
    <location>
        <begin position="25"/>
        <end position="254"/>
    </location>
</feature>
<dbReference type="InterPro" id="IPR013785">
    <property type="entry name" value="Aldolase_TIM"/>
</dbReference>
<dbReference type="InterPro" id="IPR051690">
    <property type="entry name" value="PseI-like"/>
</dbReference>
<accession>A0A919AW92</accession>